<dbReference type="Gene3D" id="3.90.950.10">
    <property type="match status" value="1"/>
</dbReference>
<name>A0A4E0RY62_FASHE</name>
<dbReference type="InterPro" id="IPR020003">
    <property type="entry name" value="ATPase_a/bsu_AS"/>
</dbReference>
<sequence>MMFISTVPSVLLTSIVSKPRLRSTGEMLASLTKTLANKRFVLASSSPRRKEIMETIGIRCDVVSPAVDENISFSEHSSVPDYVETLASLKADAAVDILGHQHVCL</sequence>
<protein>
    <recommendedName>
        <fullName evidence="6">Maf-like protein</fullName>
    </recommendedName>
</protein>
<dbReference type="EMBL" id="JXXN02003773">
    <property type="protein sequence ID" value="THD21190.1"/>
    <property type="molecule type" value="Genomic_DNA"/>
</dbReference>
<keyword evidence="5" id="KW-1185">Reference proteome</keyword>
<gene>
    <name evidence="4" type="ORF">D915_007755</name>
</gene>
<keyword evidence="3" id="KW-0406">Ion transport</keyword>
<dbReference type="Proteomes" id="UP000230066">
    <property type="component" value="Unassembled WGS sequence"/>
</dbReference>
<dbReference type="SUPFAM" id="SSF52972">
    <property type="entry name" value="ITPase-like"/>
    <property type="match status" value="1"/>
</dbReference>
<evidence type="ECO:0008006" key="6">
    <source>
        <dbReference type="Google" id="ProtNLM"/>
    </source>
</evidence>
<dbReference type="AlphaFoldDB" id="A0A4E0RY62"/>
<accession>A0A4E0RY62</accession>
<evidence type="ECO:0000313" key="5">
    <source>
        <dbReference type="Proteomes" id="UP000230066"/>
    </source>
</evidence>
<comment type="caution">
    <text evidence="4">The sequence shown here is derived from an EMBL/GenBank/DDBJ whole genome shotgun (WGS) entry which is preliminary data.</text>
</comment>
<dbReference type="Pfam" id="PF02545">
    <property type="entry name" value="Maf"/>
    <property type="match status" value="1"/>
</dbReference>
<dbReference type="PROSITE" id="PS00152">
    <property type="entry name" value="ATPASE_ALPHA_BETA"/>
    <property type="match status" value="1"/>
</dbReference>
<dbReference type="GO" id="GO:0005524">
    <property type="term" value="F:ATP binding"/>
    <property type="evidence" value="ECO:0007669"/>
    <property type="project" value="InterPro"/>
</dbReference>
<evidence type="ECO:0000256" key="2">
    <source>
        <dbReference type="ARBA" id="ARBA00022801"/>
    </source>
</evidence>
<organism evidence="4 5">
    <name type="scientific">Fasciola hepatica</name>
    <name type="common">Liver fluke</name>
    <dbReference type="NCBI Taxonomy" id="6192"/>
    <lineage>
        <taxon>Eukaryota</taxon>
        <taxon>Metazoa</taxon>
        <taxon>Spiralia</taxon>
        <taxon>Lophotrochozoa</taxon>
        <taxon>Platyhelminthes</taxon>
        <taxon>Trematoda</taxon>
        <taxon>Digenea</taxon>
        <taxon>Plagiorchiida</taxon>
        <taxon>Echinostomata</taxon>
        <taxon>Echinostomatoidea</taxon>
        <taxon>Fasciolidae</taxon>
        <taxon>Fasciola</taxon>
    </lineage>
</organism>
<evidence type="ECO:0000313" key="4">
    <source>
        <dbReference type="EMBL" id="THD21190.1"/>
    </source>
</evidence>
<evidence type="ECO:0000256" key="1">
    <source>
        <dbReference type="ARBA" id="ARBA00022448"/>
    </source>
</evidence>
<reference evidence="4" key="1">
    <citation type="submission" date="2019-03" db="EMBL/GenBank/DDBJ databases">
        <title>Improved annotation for the trematode Fasciola hepatica.</title>
        <authorList>
            <person name="Choi Y.-J."/>
            <person name="Martin J."/>
            <person name="Mitreva M."/>
        </authorList>
    </citation>
    <scope>NUCLEOTIDE SEQUENCE [LARGE SCALE GENOMIC DNA]</scope>
</reference>
<dbReference type="InterPro" id="IPR029001">
    <property type="entry name" value="ITPase-like_fam"/>
</dbReference>
<evidence type="ECO:0000256" key="3">
    <source>
        <dbReference type="ARBA" id="ARBA00023065"/>
    </source>
</evidence>
<keyword evidence="1" id="KW-0813">Transport</keyword>
<dbReference type="GO" id="GO:0047429">
    <property type="term" value="F:nucleoside triphosphate diphosphatase activity"/>
    <property type="evidence" value="ECO:0007669"/>
    <property type="project" value="InterPro"/>
</dbReference>
<proteinExistence type="predicted"/>
<keyword evidence="2" id="KW-0378">Hydrolase</keyword>
<dbReference type="InterPro" id="IPR003697">
    <property type="entry name" value="Maf-like"/>
</dbReference>